<dbReference type="RefSeq" id="WP_166400313.1">
    <property type="nucleotide sequence ID" value="NZ_JAANAS010000050.1"/>
</dbReference>
<dbReference type="AlphaFoldDB" id="A0A967DZC7"/>
<sequence length="182" mass="21386">MIIFTSLSYAQNSTQNWEDLEGTWKYQDEEVEFYLILLYKQIEVRKGKIENRLIGFTKLNHNREELYNRLNNKDFFMDKQIFKPLEIYNVNKPDSKNITPDFNIALRSKGLSGTYAAMNFSSIVNVKCEFNDNTLTPHFTPPPSDVIRPDIVQKREAMYANHIPELPSTWVLERVTADEIKE</sequence>
<organism evidence="1 2">
    <name type="scientific">Psychroflexus maritimus</name>
    <dbReference type="NCBI Taxonomy" id="2714865"/>
    <lineage>
        <taxon>Bacteria</taxon>
        <taxon>Pseudomonadati</taxon>
        <taxon>Bacteroidota</taxon>
        <taxon>Flavobacteriia</taxon>
        <taxon>Flavobacteriales</taxon>
        <taxon>Flavobacteriaceae</taxon>
        <taxon>Psychroflexus</taxon>
    </lineage>
</organism>
<comment type="caution">
    <text evidence="1">The sequence shown here is derived from an EMBL/GenBank/DDBJ whole genome shotgun (WGS) entry which is preliminary data.</text>
</comment>
<gene>
    <name evidence="1" type="ORF">G7034_07350</name>
</gene>
<name>A0A967DZC7_9FLAO</name>
<evidence type="ECO:0000313" key="2">
    <source>
        <dbReference type="Proteomes" id="UP000643701"/>
    </source>
</evidence>
<evidence type="ECO:0000313" key="1">
    <source>
        <dbReference type="EMBL" id="NGZ90063.1"/>
    </source>
</evidence>
<proteinExistence type="predicted"/>
<dbReference type="Proteomes" id="UP000643701">
    <property type="component" value="Unassembled WGS sequence"/>
</dbReference>
<keyword evidence="2" id="KW-1185">Reference proteome</keyword>
<protein>
    <submittedName>
        <fullName evidence="1">Uncharacterized protein</fullName>
    </submittedName>
</protein>
<reference evidence="1" key="1">
    <citation type="submission" date="2020-03" db="EMBL/GenBank/DDBJ databases">
        <title>Psychroflexus Maritimus sp. nov., isolate from marine sediment.</title>
        <authorList>
            <person name="Zhong Y.-L."/>
        </authorList>
    </citation>
    <scope>NUCLEOTIDE SEQUENCE</scope>
    <source>
        <strain evidence="1">C1</strain>
    </source>
</reference>
<accession>A0A967DZC7</accession>
<dbReference type="EMBL" id="JAANAS010000050">
    <property type="protein sequence ID" value="NGZ90063.1"/>
    <property type="molecule type" value="Genomic_DNA"/>
</dbReference>